<gene>
    <name evidence="1" type="ORF">H9980_05065</name>
</gene>
<sequence length="91" mass="10971">MDVFFIDKDIESIADPLSMKAYNSLYDLNNILRINIKLLTKKQRRRLYMKYYLNMSNIKIAKIENVSEGAIRKSIIQSINKLRRKMFQYIY</sequence>
<dbReference type="EMBL" id="DXET01000112">
    <property type="protein sequence ID" value="HIX81329.1"/>
    <property type="molecule type" value="Genomic_DNA"/>
</dbReference>
<proteinExistence type="predicted"/>
<evidence type="ECO:0008006" key="3">
    <source>
        <dbReference type="Google" id="ProtNLM"/>
    </source>
</evidence>
<evidence type="ECO:0000313" key="1">
    <source>
        <dbReference type="EMBL" id="HIX81329.1"/>
    </source>
</evidence>
<dbReference type="InterPro" id="IPR036388">
    <property type="entry name" value="WH-like_DNA-bd_sf"/>
</dbReference>
<reference evidence="1" key="2">
    <citation type="submission" date="2021-04" db="EMBL/GenBank/DDBJ databases">
        <authorList>
            <person name="Gilroy R."/>
        </authorList>
    </citation>
    <scope>NUCLEOTIDE SEQUENCE</scope>
    <source>
        <strain evidence="1">ChiGjej1B1-14440</strain>
    </source>
</reference>
<dbReference type="Gene3D" id="1.10.10.10">
    <property type="entry name" value="Winged helix-like DNA-binding domain superfamily/Winged helix DNA-binding domain"/>
    <property type="match status" value="1"/>
</dbReference>
<dbReference type="Proteomes" id="UP000886724">
    <property type="component" value="Unassembled WGS sequence"/>
</dbReference>
<dbReference type="AlphaFoldDB" id="A0A9D2BN62"/>
<accession>A0A9D2BN62</accession>
<evidence type="ECO:0000313" key="2">
    <source>
        <dbReference type="Proteomes" id="UP000886724"/>
    </source>
</evidence>
<reference evidence="1" key="1">
    <citation type="journal article" date="2021" name="PeerJ">
        <title>Extensive microbial diversity within the chicken gut microbiome revealed by metagenomics and culture.</title>
        <authorList>
            <person name="Gilroy R."/>
            <person name="Ravi A."/>
            <person name="Getino M."/>
            <person name="Pursley I."/>
            <person name="Horton D.L."/>
            <person name="Alikhan N.F."/>
            <person name="Baker D."/>
            <person name="Gharbi K."/>
            <person name="Hall N."/>
            <person name="Watson M."/>
            <person name="Adriaenssens E.M."/>
            <person name="Foster-Nyarko E."/>
            <person name="Jarju S."/>
            <person name="Secka A."/>
            <person name="Antonio M."/>
            <person name="Oren A."/>
            <person name="Chaudhuri R.R."/>
            <person name="La Ragione R."/>
            <person name="Hildebrand F."/>
            <person name="Pallen M.J."/>
        </authorList>
    </citation>
    <scope>NUCLEOTIDE SEQUENCE</scope>
    <source>
        <strain evidence="1">ChiGjej1B1-14440</strain>
    </source>
</reference>
<comment type="caution">
    <text evidence="1">The sequence shown here is derived from an EMBL/GenBank/DDBJ whole genome shotgun (WGS) entry which is preliminary data.</text>
</comment>
<protein>
    <recommendedName>
        <fullName evidence="3">RNA polymerase sigma factor 70 region 4 type 2 domain-containing protein</fullName>
    </recommendedName>
</protein>
<name>A0A9D2BN62_9FIRM</name>
<organism evidence="1 2">
    <name type="scientific">Candidatus Erysipelatoclostridium merdavium</name>
    <dbReference type="NCBI Taxonomy" id="2838566"/>
    <lineage>
        <taxon>Bacteria</taxon>
        <taxon>Bacillati</taxon>
        <taxon>Bacillota</taxon>
        <taxon>Erysipelotrichia</taxon>
        <taxon>Erysipelotrichales</taxon>
        <taxon>Erysipelotrichales incertae sedis</taxon>
    </lineage>
</organism>
<dbReference type="SUPFAM" id="SSF88659">
    <property type="entry name" value="Sigma3 and sigma4 domains of RNA polymerase sigma factors"/>
    <property type="match status" value="1"/>
</dbReference>
<dbReference type="InterPro" id="IPR013324">
    <property type="entry name" value="RNA_pol_sigma_r3/r4-like"/>
</dbReference>